<sequence length="136" mass="15137">MNIISIHDCSVRASLVGRQISAPLSLTLAQASPKQDSSGSSSSRVTKSVRYGQDWYEATKNPSSKRTVKEEIEYRRTANFAANNGKERKDLYTDNWDGSEWKGGRFNILTFVASLFVLVPLAGLAFAYFTYGDLWG</sequence>
<comment type="caution">
    <text evidence="2">The sequence shown here is derived from an EMBL/GenBank/DDBJ whole genome shotgun (WGS) entry which is preliminary data.</text>
</comment>
<organism evidence="2 3">
    <name type="scientific">Chlamydomonas eustigma</name>
    <dbReference type="NCBI Taxonomy" id="1157962"/>
    <lineage>
        <taxon>Eukaryota</taxon>
        <taxon>Viridiplantae</taxon>
        <taxon>Chlorophyta</taxon>
        <taxon>core chlorophytes</taxon>
        <taxon>Chlorophyceae</taxon>
        <taxon>CS clade</taxon>
        <taxon>Chlamydomonadales</taxon>
        <taxon>Chlamydomonadaceae</taxon>
        <taxon>Chlamydomonas</taxon>
    </lineage>
</organism>
<feature type="transmembrane region" description="Helical" evidence="1">
    <location>
        <begin position="108"/>
        <end position="131"/>
    </location>
</feature>
<evidence type="ECO:0000313" key="3">
    <source>
        <dbReference type="Proteomes" id="UP000232323"/>
    </source>
</evidence>
<dbReference type="EMBL" id="BEGY01000107">
    <property type="protein sequence ID" value="GAX83795.1"/>
    <property type="molecule type" value="Genomic_DNA"/>
</dbReference>
<keyword evidence="1" id="KW-1133">Transmembrane helix</keyword>
<reference evidence="2 3" key="1">
    <citation type="submission" date="2017-08" db="EMBL/GenBank/DDBJ databases">
        <title>Acidophilic green algal genome provides insights into adaptation to an acidic environment.</title>
        <authorList>
            <person name="Hirooka S."/>
            <person name="Hirose Y."/>
            <person name="Kanesaki Y."/>
            <person name="Higuchi S."/>
            <person name="Fujiwara T."/>
            <person name="Onuma R."/>
            <person name="Era A."/>
            <person name="Ohbayashi R."/>
            <person name="Uzuka A."/>
            <person name="Nozaki H."/>
            <person name="Yoshikawa H."/>
            <person name="Miyagishima S.Y."/>
        </authorList>
    </citation>
    <scope>NUCLEOTIDE SEQUENCE [LARGE SCALE GENOMIC DNA]</scope>
    <source>
        <strain evidence="2 3">NIES-2499</strain>
    </source>
</reference>
<dbReference type="AlphaFoldDB" id="A0A250XL17"/>
<keyword evidence="1" id="KW-0472">Membrane</keyword>
<proteinExistence type="predicted"/>
<keyword evidence="3" id="KW-1185">Reference proteome</keyword>
<keyword evidence="1" id="KW-0812">Transmembrane</keyword>
<name>A0A250XL17_9CHLO</name>
<evidence type="ECO:0000256" key="1">
    <source>
        <dbReference type="SAM" id="Phobius"/>
    </source>
</evidence>
<dbReference type="Proteomes" id="UP000232323">
    <property type="component" value="Unassembled WGS sequence"/>
</dbReference>
<dbReference type="OrthoDB" id="565901at2759"/>
<evidence type="ECO:0000313" key="2">
    <source>
        <dbReference type="EMBL" id="GAX83795.1"/>
    </source>
</evidence>
<protein>
    <submittedName>
        <fullName evidence="2">Uncharacterized protein</fullName>
    </submittedName>
</protein>
<gene>
    <name evidence="2" type="ORF">CEUSTIGMA_g11220.t1</name>
</gene>
<accession>A0A250XL17</accession>